<dbReference type="Proteomes" id="UP000217154">
    <property type="component" value="Chromosome"/>
</dbReference>
<evidence type="ECO:0000313" key="1">
    <source>
        <dbReference type="EMBL" id="ATA54584.1"/>
    </source>
</evidence>
<dbReference type="KEGG" id="vbo:CKY39_16235"/>
<organism evidence="1 2">
    <name type="scientific">Variovorax boronicumulans</name>
    <dbReference type="NCBI Taxonomy" id="436515"/>
    <lineage>
        <taxon>Bacteria</taxon>
        <taxon>Pseudomonadati</taxon>
        <taxon>Pseudomonadota</taxon>
        <taxon>Betaproteobacteria</taxon>
        <taxon>Burkholderiales</taxon>
        <taxon>Comamonadaceae</taxon>
        <taxon>Variovorax</taxon>
    </lineage>
</organism>
<evidence type="ECO:0000313" key="2">
    <source>
        <dbReference type="Proteomes" id="UP000217154"/>
    </source>
</evidence>
<gene>
    <name evidence="1" type="ORF">CKY39_16235</name>
</gene>
<sequence length="102" mass="11383">MIELARAIYTPDPTPQEAADIGLSVEEASLEVDCWPEHEVVARIFGRMGTQWNASFSGATGLNYCALPVVLRLAGVPRADWPELFEDIRTMERAALDFMRTK</sequence>
<dbReference type="EMBL" id="CP023284">
    <property type="protein sequence ID" value="ATA54584.1"/>
    <property type="molecule type" value="Genomic_DNA"/>
</dbReference>
<dbReference type="InterPro" id="IPR014915">
    <property type="entry name" value="Phage_TLS_TfmB"/>
</dbReference>
<protein>
    <submittedName>
        <fullName evidence="1">Uncharacterized protein</fullName>
    </submittedName>
</protein>
<dbReference type="AlphaFoldDB" id="A0A250DJZ4"/>
<reference evidence="1 2" key="1">
    <citation type="submission" date="2017-09" db="EMBL/GenBank/DDBJ databases">
        <title>The diverse metabolic capabilities of V. boronicumulans make it an excellent choice for continued studies on novel biodegradation.</title>
        <authorList>
            <person name="Sun S."/>
        </authorList>
    </citation>
    <scope>NUCLEOTIDE SEQUENCE [LARGE SCALE GENOMIC DNA]</scope>
    <source>
        <strain evidence="1 2">J1</strain>
    </source>
</reference>
<dbReference type="Pfam" id="PF08809">
    <property type="entry name" value="DUF1799"/>
    <property type="match status" value="1"/>
</dbReference>
<proteinExistence type="predicted"/>
<name>A0A250DJZ4_9BURK</name>
<accession>A0A250DJZ4</accession>